<evidence type="ECO:0000313" key="2">
    <source>
        <dbReference type="Proteomes" id="UP000193719"/>
    </source>
</evidence>
<dbReference type="Proteomes" id="UP000193719">
    <property type="component" value="Unassembled WGS sequence"/>
</dbReference>
<keyword evidence="2" id="KW-1185">Reference proteome</keyword>
<accession>A0A1Y1VEM9</accession>
<protein>
    <submittedName>
        <fullName evidence="1">Uncharacterized protein</fullName>
    </submittedName>
</protein>
<name>A0A1Y1VEM9_9FUNG</name>
<gene>
    <name evidence="1" type="ORF">BCR36DRAFT_410791</name>
</gene>
<organism evidence="1 2">
    <name type="scientific">Piromyces finnis</name>
    <dbReference type="NCBI Taxonomy" id="1754191"/>
    <lineage>
        <taxon>Eukaryota</taxon>
        <taxon>Fungi</taxon>
        <taxon>Fungi incertae sedis</taxon>
        <taxon>Chytridiomycota</taxon>
        <taxon>Chytridiomycota incertae sedis</taxon>
        <taxon>Neocallimastigomycetes</taxon>
        <taxon>Neocallimastigales</taxon>
        <taxon>Neocallimastigaceae</taxon>
        <taxon>Piromyces</taxon>
    </lineage>
</organism>
<dbReference type="AlphaFoldDB" id="A0A1Y1VEM9"/>
<evidence type="ECO:0000313" key="1">
    <source>
        <dbReference type="EMBL" id="ORX54248.1"/>
    </source>
</evidence>
<reference evidence="1 2" key="2">
    <citation type="submission" date="2016-08" db="EMBL/GenBank/DDBJ databases">
        <title>Pervasive Adenine N6-methylation of Active Genes in Fungi.</title>
        <authorList>
            <consortium name="DOE Joint Genome Institute"/>
            <person name="Mondo S.J."/>
            <person name="Dannebaum R.O."/>
            <person name="Kuo R.C."/>
            <person name="Labutti K."/>
            <person name="Haridas S."/>
            <person name="Kuo A."/>
            <person name="Salamov A."/>
            <person name="Ahrendt S.R."/>
            <person name="Lipzen A."/>
            <person name="Sullivan W."/>
            <person name="Andreopoulos W.B."/>
            <person name="Clum A."/>
            <person name="Lindquist E."/>
            <person name="Daum C."/>
            <person name="Ramamoorthy G.K."/>
            <person name="Gryganskyi A."/>
            <person name="Culley D."/>
            <person name="Magnuson J.K."/>
            <person name="James T.Y."/>
            <person name="O'Malley M.A."/>
            <person name="Stajich J.E."/>
            <person name="Spatafora J.W."/>
            <person name="Visel A."/>
            <person name="Grigoriev I.V."/>
        </authorList>
    </citation>
    <scope>NUCLEOTIDE SEQUENCE [LARGE SCALE GENOMIC DNA]</scope>
    <source>
        <strain evidence="2">finn</strain>
    </source>
</reference>
<sequence length="224" mass="26454">MLKIFITEIIEKYGKDINILNYCLDIIKQYNLKIKSISGYRVPMNHSLEVLKYYSDKICIKNKLYFKCQDKTVENFLNICFSDFNLESFNFFSLCYNHQLSKRYNIDFCEIVSKIKIIKKEDNNTKDDNDNNDNNTDGVNDKDESYYRGYKILKDPNYILSLKLEFDNYTECFMIKLCYLASLIHNKYITCDLNNFGNEEYALLILAATNNKGEIAKLGNNYLK</sequence>
<comment type="caution">
    <text evidence="1">The sequence shown here is derived from an EMBL/GenBank/DDBJ whole genome shotgun (WGS) entry which is preliminary data.</text>
</comment>
<proteinExistence type="predicted"/>
<dbReference type="EMBL" id="MCFH01000011">
    <property type="protein sequence ID" value="ORX54248.1"/>
    <property type="molecule type" value="Genomic_DNA"/>
</dbReference>
<reference evidence="1 2" key="1">
    <citation type="submission" date="2016-08" db="EMBL/GenBank/DDBJ databases">
        <title>Genomes of anaerobic fungi encode conserved fungal cellulosomes for biomass hydrolysis.</title>
        <authorList>
            <consortium name="DOE Joint Genome Institute"/>
            <person name="Haitjema C.H."/>
            <person name="Gilmore S.P."/>
            <person name="Henske J.K."/>
            <person name="Solomon K.V."/>
            <person name="De Groot R."/>
            <person name="Kuo A."/>
            <person name="Mondo S.J."/>
            <person name="Salamov A.A."/>
            <person name="Labutti K."/>
            <person name="Zhao Z."/>
            <person name="Chiniquy J."/>
            <person name="Barry K."/>
            <person name="Brewer H.M."/>
            <person name="Purvine S.O."/>
            <person name="Wright A.T."/>
            <person name="Boxma B."/>
            <person name="Van Alen T."/>
            <person name="Hackstein J.H."/>
            <person name="Baker S.E."/>
            <person name="Grigoriev I.V."/>
            <person name="O'Malley M.A."/>
        </authorList>
    </citation>
    <scope>NUCLEOTIDE SEQUENCE [LARGE SCALE GENOMIC DNA]</scope>
    <source>
        <strain evidence="2">finn</strain>
    </source>
</reference>